<evidence type="ECO:0000256" key="1">
    <source>
        <dbReference type="SAM" id="Phobius"/>
    </source>
</evidence>
<evidence type="ECO:0000313" key="3">
    <source>
        <dbReference type="Proteomes" id="UP001175271"/>
    </source>
</evidence>
<feature type="transmembrane region" description="Helical" evidence="1">
    <location>
        <begin position="73"/>
        <end position="95"/>
    </location>
</feature>
<dbReference type="EMBL" id="JAUCMV010000001">
    <property type="protein sequence ID" value="KAK0423090.1"/>
    <property type="molecule type" value="Genomic_DNA"/>
</dbReference>
<name>A0AA39IG96_9BILA</name>
<accession>A0AA39IG96</accession>
<reference evidence="2" key="1">
    <citation type="submission" date="2023-06" db="EMBL/GenBank/DDBJ databases">
        <title>Genomic analysis of the entomopathogenic nematode Steinernema hermaphroditum.</title>
        <authorList>
            <person name="Schwarz E.M."/>
            <person name="Heppert J.K."/>
            <person name="Baniya A."/>
            <person name="Schwartz H.T."/>
            <person name="Tan C.-H."/>
            <person name="Antoshechkin I."/>
            <person name="Sternberg P.W."/>
            <person name="Goodrich-Blair H."/>
            <person name="Dillman A.R."/>
        </authorList>
    </citation>
    <scope>NUCLEOTIDE SEQUENCE</scope>
    <source>
        <strain evidence="2">PS9179</strain>
        <tissue evidence="2">Whole animal</tissue>
    </source>
</reference>
<feature type="transmembrane region" description="Helical" evidence="1">
    <location>
        <begin position="46"/>
        <end position="67"/>
    </location>
</feature>
<protein>
    <submittedName>
        <fullName evidence="2">Uncharacterized protein</fullName>
    </submittedName>
</protein>
<keyword evidence="1" id="KW-0812">Transmembrane</keyword>
<keyword evidence="3" id="KW-1185">Reference proteome</keyword>
<sequence length="106" mass="11640">MVFLPPANMRVFSSLVANVGPLYMEIEIVCHIALTIAVARGPYHDIVSMYLTLTLTVLAAVVNTVTITTINVGIYGLVFFIVLALQIVTVFYFVGLHQICNEPLRA</sequence>
<dbReference type="AlphaFoldDB" id="A0AA39IG96"/>
<keyword evidence="1" id="KW-0472">Membrane</keyword>
<evidence type="ECO:0000313" key="2">
    <source>
        <dbReference type="EMBL" id="KAK0423090.1"/>
    </source>
</evidence>
<keyword evidence="1" id="KW-1133">Transmembrane helix</keyword>
<gene>
    <name evidence="2" type="ORF">QR680_007965</name>
</gene>
<proteinExistence type="predicted"/>
<dbReference type="Proteomes" id="UP001175271">
    <property type="component" value="Unassembled WGS sequence"/>
</dbReference>
<feature type="transmembrane region" description="Helical" evidence="1">
    <location>
        <begin position="20"/>
        <end position="39"/>
    </location>
</feature>
<comment type="caution">
    <text evidence="2">The sequence shown here is derived from an EMBL/GenBank/DDBJ whole genome shotgun (WGS) entry which is preliminary data.</text>
</comment>
<organism evidence="2 3">
    <name type="scientific">Steinernema hermaphroditum</name>
    <dbReference type="NCBI Taxonomy" id="289476"/>
    <lineage>
        <taxon>Eukaryota</taxon>
        <taxon>Metazoa</taxon>
        <taxon>Ecdysozoa</taxon>
        <taxon>Nematoda</taxon>
        <taxon>Chromadorea</taxon>
        <taxon>Rhabditida</taxon>
        <taxon>Tylenchina</taxon>
        <taxon>Panagrolaimomorpha</taxon>
        <taxon>Strongyloidoidea</taxon>
        <taxon>Steinernematidae</taxon>
        <taxon>Steinernema</taxon>
    </lineage>
</organism>